<gene>
    <name evidence="7" type="ORF">FGU65_11840</name>
</gene>
<accession>A0ABT8MCB6</accession>
<evidence type="ECO:0000256" key="1">
    <source>
        <dbReference type="ARBA" id="ARBA00004141"/>
    </source>
</evidence>
<feature type="transmembrane region" description="Helical" evidence="6">
    <location>
        <begin position="49"/>
        <end position="70"/>
    </location>
</feature>
<dbReference type="Pfam" id="PF03073">
    <property type="entry name" value="TspO_MBR"/>
    <property type="match status" value="1"/>
</dbReference>
<sequence>MSMPFTKILKFIAAIAVCQAAGLIGTIFTTPAIPTWYAALTKPDLTPPSWVFGPVWTILYLLMGIALYLVWLRGWEKRDVKVAMSIFGVQLVLNVLWSYFFFGLQMPSVAFIEIIILWIAIALSIWSFARVSVPAAILLVPYIIWVSFAAYLTYAISVLNP</sequence>
<feature type="transmembrane region" description="Helical" evidence="6">
    <location>
        <begin position="136"/>
        <end position="156"/>
    </location>
</feature>
<evidence type="ECO:0000256" key="4">
    <source>
        <dbReference type="ARBA" id="ARBA00022989"/>
    </source>
</evidence>
<feature type="transmembrane region" description="Helical" evidence="6">
    <location>
        <begin position="12"/>
        <end position="37"/>
    </location>
</feature>
<feature type="transmembrane region" description="Helical" evidence="6">
    <location>
        <begin position="108"/>
        <end position="129"/>
    </location>
</feature>
<organism evidence="7 8">
    <name type="scientific">Methanoculleus frigidifontis</name>
    <dbReference type="NCBI Taxonomy" id="2584085"/>
    <lineage>
        <taxon>Archaea</taxon>
        <taxon>Methanobacteriati</taxon>
        <taxon>Methanobacteriota</taxon>
        <taxon>Stenosarchaea group</taxon>
        <taxon>Methanomicrobia</taxon>
        <taxon>Methanomicrobiales</taxon>
        <taxon>Methanomicrobiaceae</taxon>
        <taxon>Methanoculleus</taxon>
    </lineage>
</organism>
<dbReference type="CDD" id="cd15904">
    <property type="entry name" value="TSPO_MBR"/>
    <property type="match status" value="1"/>
</dbReference>
<keyword evidence="8" id="KW-1185">Reference proteome</keyword>
<proteinExistence type="inferred from homology"/>
<dbReference type="PANTHER" id="PTHR10057:SF0">
    <property type="entry name" value="TRANSLOCATOR PROTEIN"/>
    <property type="match status" value="1"/>
</dbReference>
<reference evidence="7" key="1">
    <citation type="submission" date="2019-05" db="EMBL/GenBank/DDBJ databases">
        <title>Methanoculleus sp. FWC-SCC1, a methanogenic archaeon isolated from deep marine cold seep.</title>
        <authorList>
            <person name="Chen Y.-W."/>
            <person name="Chen S.-C."/>
            <person name="Teng N.-H."/>
            <person name="Lai M.-C."/>
        </authorList>
    </citation>
    <scope>NUCLEOTIDE SEQUENCE</scope>
    <source>
        <strain evidence="7">FWC-SCC1</strain>
    </source>
</reference>
<dbReference type="InterPro" id="IPR004307">
    <property type="entry name" value="TspO_MBR"/>
</dbReference>
<keyword evidence="5 6" id="KW-0472">Membrane</keyword>
<evidence type="ECO:0000256" key="2">
    <source>
        <dbReference type="ARBA" id="ARBA00007524"/>
    </source>
</evidence>
<evidence type="ECO:0000256" key="6">
    <source>
        <dbReference type="SAM" id="Phobius"/>
    </source>
</evidence>
<feature type="transmembrane region" description="Helical" evidence="6">
    <location>
        <begin position="82"/>
        <end position="102"/>
    </location>
</feature>
<evidence type="ECO:0000256" key="5">
    <source>
        <dbReference type="ARBA" id="ARBA00023136"/>
    </source>
</evidence>
<dbReference type="Gene3D" id="1.20.1260.100">
    <property type="entry name" value="TspO/MBR protein"/>
    <property type="match status" value="1"/>
</dbReference>
<comment type="similarity">
    <text evidence="2">Belongs to the TspO/BZRP family.</text>
</comment>
<dbReference type="EMBL" id="VCYH01000008">
    <property type="protein sequence ID" value="MDN7025573.1"/>
    <property type="molecule type" value="Genomic_DNA"/>
</dbReference>
<dbReference type="Proteomes" id="UP001168338">
    <property type="component" value="Unassembled WGS sequence"/>
</dbReference>
<keyword evidence="4 6" id="KW-1133">Transmembrane helix</keyword>
<comment type="subcellular location">
    <subcellularLocation>
        <location evidence="1">Membrane</location>
        <topology evidence="1">Multi-pass membrane protein</topology>
    </subcellularLocation>
</comment>
<evidence type="ECO:0000313" key="8">
    <source>
        <dbReference type="Proteomes" id="UP001168338"/>
    </source>
</evidence>
<dbReference type="PANTHER" id="PTHR10057">
    <property type="entry name" value="PERIPHERAL-TYPE BENZODIAZEPINE RECEPTOR"/>
    <property type="match status" value="1"/>
</dbReference>
<keyword evidence="3 6" id="KW-0812">Transmembrane</keyword>
<protein>
    <submittedName>
        <fullName evidence="7">Tryptophan-rich sensory protein</fullName>
    </submittedName>
</protein>
<dbReference type="PIRSF" id="PIRSF005859">
    <property type="entry name" value="PBR"/>
    <property type="match status" value="1"/>
</dbReference>
<evidence type="ECO:0000256" key="3">
    <source>
        <dbReference type="ARBA" id="ARBA00022692"/>
    </source>
</evidence>
<name>A0ABT8MCB6_9EURY</name>
<dbReference type="InterPro" id="IPR038330">
    <property type="entry name" value="TspO/MBR-related_sf"/>
</dbReference>
<evidence type="ECO:0000313" key="7">
    <source>
        <dbReference type="EMBL" id="MDN7025573.1"/>
    </source>
</evidence>
<comment type="caution">
    <text evidence="7">The sequence shown here is derived from an EMBL/GenBank/DDBJ whole genome shotgun (WGS) entry which is preliminary data.</text>
</comment>